<organism evidence="7 8">
    <name type="scientific">Candidatus Companilactobacillus pullicola</name>
    <dbReference type="NCBI Taxonomy" id="2838523"/>
    <lineage>
        <taxon>Bacteria</taxon>
        <taxon>Bacillati</taxon>
        <taxon>Bacillota</taxon>
        <taxon>Bacilli</taxon>
        <taxon>Lactobacillales</taxon>
        <taxon>Lactobacillaceae</taxon>
        <taxon>Companilactobacillus</taxon>
    </lineage>
</organism>
<keyword evidence="4" id="KW-0378">Hydrolase</keyword>
<dbReference type="InterPro" id="IPR011335">
    <property type="entry name" value="Restrct_endonuc-II-like"/>
</dbReference>
<gene>
    <name evidence="7" type="ORF">H9820_10475</name>
</gene>
<evidence type="ECO:0000256" key="5">
    <source>
        <dbReference type="ARBA" id="ARBA00023204"/>
    </source>
</evidence>
<evidence type="ECO:0000256" key="1">
    <source>
        <dbReference type="ARBA" id="ARBA00022722"/>
    </source>
</evidence>
<dbReference type="Pfam" id="PF03852">
    <property type="entry name" value="Vsr"/>
    <property type="match status" value="1"/>
</dbReference>
<dbReference type="GO" id="GO:0004519">
    <property type="term" value="F:endonuclease activity"/>
    <property type="evidence" value="ECO:0007669"/>
    <property type="project" value="UniProtKB-KW"/>
</dbReference>
<comment type="caution">
    <text evidence="7">The sequence shown here is derived from an EMBL/GenBank/DDBJ whole genome shotgun (WGS) entry which is preliminary data.</text>
</comment>
<protein>
    <submittedName>
        <fullName evidence="7">Very short patch repair endonuclease</fullName>
    </submittedName>
</protein>
<proteinExistence type="inferred from homology"/>
<evidence type="ECO:0000256" key="2">
    <source>
        <dbReference type="ARBA" id="ARBA00022759"/>
    </source>
</evidence>
<sequence>MTSKRKISAQMRKIHSKDTKPELTLRRALWQEGIRYRKNYADLPGKPDIAILSSRIAIFVDGEFWHGYNLSDEEKRLHHNKQYWINKIKNNMKRDKKVNQRLKAMGWTVIRYPAKYVMNHTDECTTEIIQEIAYLNQKSSR</sequence>
<keyword evidence="2 7" id="KW-0255">Endonuclease</keyword>
<evidence type="ECO:0000313" key="7">
    <source>
        <dbReference type="EMBL" id="HIY93352.1"/>
    </source>
</evidence>
<dbReference type="EMBL" id="DXCM01000078">
    <property type="protein sequence ID" value="HIY93352.1"/>
    <property type="molecule type" value="Genomic_DNA"/>
</dbReference>
<dbReference type="CDD" id="cd00221">
    <property type="entry name" value="Vsr"/>
    <property type="match status" value="1"/>
</dbReference>
<evidence type="ECO:0000256" key="6">
    <source>
        <dbReference type="ARBA" id="ARBA00029466"/>
    </source>
</evidence>
<reference evidence="7" key="2">
    <citation type="submission" date="2021-04" db="EMBL/GenBank/DDBJ databases">
        <authorList>
            <person name="Gilroy R."/>
        </authorList>
    </citation>
    <scope>NUCLEOTIDE SEQUENCE</scope>
    <source>
        <strain evidence="7">3204</strain>
    </source>
</reference>
<dbReference type="GO" id="GO:0016787">
    <property type="term" value="F:hydrolase activity"/>
    <property type="evidence" value="ECO:0007669"/>
    <property type="project" value="UniProtKB-KW"/>
</dbReference>
<dbReference type="SUPFAM" id="SSF52980">
    <property type="entry name" value="Restriction endonuclease-like"/>
    <property type="match status" value="1"/>
</dbReference>
<dbReference type="Proteomes" id="UP000824013">
    <property type="component" value="Unassembled WGS sequence"/>
</dbReference>
<evidence type="ECO:0000256" key="4">
    <source>
        <dbReference type="ARBA" id="ARBA00022801"/>
    </source>
</evidence>
<reference evidence="7" key="1">
    <citation type="journal article" date="2021" name="PeerJ">
        <title>Extensive microbial diversity within the chicken gut microbiome revealed by metagenomics and culture.</title>
        <authorList>
            <person name="Gilroy R."/>
            <person name="Ravi A."/>
            <person name="Getino M."/>
            <person name="Pursley I."/>
            <person name="Horton D.L."/>
            <person name="Alikhan N.F."/>
            <person name="Baker D."/>
            <person name="Gharbi K."/>
            <person name="Hall N."/>
            <person name="Watson M."/>
            <person name="Adriaenssens E.M."/>
            <person name="Foster-Nyarko E."/>
            <person name="Jarju S."/>
            <person name="Secka A."/>
            <person name="Antonio M."/>
            <person name="Oren A."/>
            <person name="Chaudhuri R.R."/>
            <person name="La Ragione R."/>
            <person name="Hildebrand F."/>
            <person name="Pallen M.J."/>
        </authorList>
    </citation>
    <scope>NUCLEOTIDE SEQUENCE</scope>
    <source>
        <strain evidence="7">3204</strain>
    </source>
</reference>
<comment type="similarity">
    <text evidence="6">Belongs to the Vsr family.</text>
</comment>
<name>A0A9D1ZN73_9LACO</name>
<dbReference type="NCBIfam" id="TIGR00632">
    <property type="entry name" value="vsr"/>
    <property type="match status" value="1"/>
</dbReference>
<dbReference type="AlphaFoldDB" id="A0A9D1ZN73"/>
<dbReference type="GO" id="GO:0006298">
    <property type="term" value="P:mismatch repair"/>
    <property type="evidence" value="ECO:0007669"/>
    <property type="project" value="InterPro"/>
</dbReference>
<keyword evidence="3" id="KW-0227">DNA damage</keyword>
<evidence type="ECO:0000313" key="8">
    <source>
        <dbReference type="Proteomes" id="UP000824013"/>
    </source>
</evidence>
<keyword evidence="1" id="KW-0540">Nuclease</keyword>
<keyword evidence="5" id="KW-0234">DNA repair</keyword>
<accession>A0A9D1ZN73</accession>
<dbReference type="Gene3D" id="3.40.960.10">
    <property type="entry name" value="VSR Endonuclease"/>
    <property type="match status" value="1"/>
</dbReference>
<dbReference type="InterPro" id="IPR004603">
    <property type="entry name" value="DNA_mismatch_endonuc_vsr"/>
</dbReference>
<evidence type="ECO:0000256" key="3">
    <source>
        <dbReference type="ARBA" id="ARBA00022763"/>
    </source>
</evidence>